<dbReference type="AlphaFoldDB" id="A0AA42LG10"/>
<evidence type="ECO:0000313" key="1">
    <source>
        <dbReference type="EMBL" id="MDH0565300.1"/>
    </source>
</evidence>
<reference evidence="1" key="1">
    <citation type="submission" date="2022-09" db="EMBL/GenBank/DDBJ databases">
        <title>Intensive care unit water sources are persistently colonized with multi-drug resistant bacteria and are the site of extensive horizontal gene transfer of antibiotic resistance genes.</title>
        <authorList>
            <person name="Diorio-Toth L."/>
        </authorList>
    </citation>
    <scope>NUCLEOTIDE SEQUENCE</scope>
    <source>
        <strain evidence="1">GD04005</strain>
    </source>
</reference>
<comment type="caution">
    <text evidence="1">The sequence shown here is derived from an EMBL/GenBank/DDBJ whole genome shotgun (WGS) entry which is preliminary data.</text>
</comment>
<protein>
    <submittedName>
        <fullName evidence="1">Uncharacterized protein</fullName>
    </submittedName>
</protein>
<gene>
    <name evidence="1" type="ORF">N7644_16665</name>
</gene>
<organism evidence="1 2">
    <name type="scientific">Acinetobacter courvalinii</name>
    <dbReference type="NCBI Taxonomy" id="280147"/>
    <lineage>
        <taxon>Bacteria</taxon>
        <taxon>Pseudomonadati</taxon>
        <taxon>Pseudomonadota</taxon>
        <taxon>Gammaproteobacteria</taxon>
        <taxon>Moraxellales</taxon>
        <taxon>Moraxellaceae</taxon>
        <taxon>Acinetobacter</taxon>
    </lineage>
</organism>
<evidence type="ECO:0000313" key="2">
    <source>
        <dbReference type="Proteomes" id="UP001159329"/>
    </source>
</evidence>
<dbReference type="RefSeq" id="WP_279696782.1">
    <property type="nucleotide sequence ID" value="NZ_JAOEEO010000007.1"/>
</dbReference>
<accession>A0AA42LG10</accession>
<dbReference type="EMBL" id="JAOEEO010000007">
    <property type="protein sequence ID" value="MDH0565300.1"/>
    <property type="molecule type" value="Genomic_DNA"/>
</dbReference>
<proteinExistence type="predicted"/>
<name>A0AA42LG10_9GAMM</name>
<dbReference type="Proteomes" id="UP001159329">
    <property type="component" value="Unassembled WGS sequence"/>
</dbReference>
<sequence>MTPDKLQKYINQLYWYDGYEREAALKHLKGCFEPMLFPHLLRKLSDYVPINRKLAAQHLLRWVDRPECIDLCLDYFLDIYAIQKRIRIVGEIEDILMRKISQNLDKVKPVLRFKQGKLSRTLYHYLLDKKLLSELELVEIAQFANDQGIRKYWISFVVKQDVAFIKQQLIKTQYADIKKAILYELQQRGELDEVILLQALNSQYLSIIDIAIFELKQRNFDFSKYFEKLLIPSSLTEQKVRLGLMQMLLLKWDKQDFYSLIKFLNQPSVLFVVLYKAMKLEYFDLNEVVKVLEEKQLRLPFYLLRKFILLERIQPRQLDKLYQFSNGQLGIAQRLEAYDHFSFWNKFDWLICLWKYGYTNREKQILVEKVKELLSEVQYQYYKPIWTNEEKSERAALFATFCQVFNLTEQYQVEYAKVQELLT</sequence>